<reference evidence="2" key="1">
    <citation type="submission" date="2017-02" db="EMBL/GenBank/DDBJ databases">
        <authorList>
            <person name="Daims H."/>
        </authorList>
    </citation>
    <scope>NUCLEOTIDE SEQUENCE [LARGE SCALE GENOMIC DNA]</scope>
</reference>
<sequence length="77" mass="8757">MENKTFNITLKCFFCECDLKGDTEKKYESGDMLKCQECGELNDYDSLVELAVEEGKASAVHYAKDEISKAFKGLFKK</sequence>
<dbReference type="AlphaFoldDB" id="A0A1R4HGI5"/>
<gene>
    <name evidence="1" type="ORF">CRENPOLYSF2_530002</name>
</gene>
<proteinExistence type="predicted"/>
<protein>
    <submittedName>
        <fullName evidence="1">Uncharacterized protein</fullName>
    </submittedName>
</protein>
<dbReference type="RefSeq" id="WP_087148162.1">
    <property type="nucleotide sequence ID" value="NZ_FUKJ01000417.1"/>
</dbReference>
<keyword evidence="2" id="KW-1185">Reference proteome</keyword>
<dbReference type="OrthoDB" id="7064563at2"/>
<dbReference type="EMBL" id="FUKJ01000417">
    <property type="protein sequence ID" value="SJM95334.1"/>
    <property type="molecule type" value="Genomic_DNA"/>
</dbReference>
<evidence type="ECO:0000313" key="2">
    <source>
        <dbReference type="Proteomes" id="UP000195442"/>
    </source>
</evidence>
<evidence type="ECO:0000313" key="1">
    <source>
        <dbReference type="EMBL" id="SJM95334.1"/>
    </source>
</evidence>
<accession>A0A1R4HGI5</accession>
<name>A0A1R4HGI5_9GAMM</name>
<organism evidence="1 2">
    <name type="scientific">Crenothrix polyspora</name>
    <dbReference type="NCBI Taxonomy" id="360316"/>
    <lineage>
        <taxon>Bacteria</taxon>
        <taxon>Pseudomonadati</taxon>
        <taxon>Pseudomonadota</taxon>
        <taxon>Gammaproteobacteria</taxon>
        <taxon>Methylococcales</taxon>
        <taxon>Crenotrichaceae</taxon>
        <taxon>Crenothrix</taxon>
    </lineage>
</organism>
<dbReference type="Proteomes" id="UP000195442">
    <property type="component" value="Unassembled WGS sequence"/>
</dbReference>